<evidence type="ECO:0000256" key="5">
    <source>
        <dbReference type="SAM" id="Phobius"/>
    </source>
</evidence>
<dbReference type="Gene3D" id="2.60.40.10">
    <property type="entry name" value="Immunoglobulins"/>
    <property type="match status" value="1"/>
</dbReference>
<keyword evidence="7" id="KW-1185">Reference proteome</keyword>
<dbReference type="InterPro" id="IPR036179">
    <property type="entry name" value="Ig-like_dom_sf"/>
</dbReference>
<dbReference type="InterPro" id="IPR013783">
    <property type="entry name" value="Ig-like_fold"/>
</dbReference>
<dbReference type="PANTHER" id="PTHR12035">
    <property type="entry name" value="SIALIC ACID BINDING IMMUNOGLOBULIN-LIKE LECTIN"/>
    <property type="match status" value="1"/>
</dbReference>
<evidence type="ECO:0000256" key="2">
    <source>
        <dbReference type="ARBA" id="ARBA00022692"/>
    </source>
</evidence>
<proteinExistence type="predicted"/>
<reference evidence="6 7" key="1">
    <citation type="submission" date="2021-06" db="EMBL/GenBank/DDBJ databases">
        <authorList>
            <person name="Palmer J.M."/>
        </authorList>
    </citation>
    <scope>NUCLEOTIDE SEQUENCE [LARGE SCALE GENOMIC DNA]</scope>
    <source>
        <strain evidence="6 7">AS_MEX2019</strain>
        <tissue evidence="6">Muscle</tissue>
    </source>
</reference>
<keyword evidence="2 5" id="KW-0812">Transmembrane</keyword>
<evidence type="ECO:0000256" key="4">
    <source>
        <dbReference type="ARBA" id="ARBA00023136"/>
    </source>
</evidence>
<evidence type="ECO:0000313" key="6">
    <source>
        <dbReference type="EMBL" id="MEQ2284335.1"/>
    </source>
</evidence>
<gene>
    <name evidence="6" type="ORF">AMECASPLE_020490</name>
</gene>
<feature type="transmembrane region" description="Helical" evidence="5">
    <location>
        <begin position="42"/>
        <end position="67"/>
    </location>
</feature>
<dbReference type="Proteomes" id="UP001469553">
    <property type="component" value="Unassembled WGS sequence"/>
</dbReference>
<evidence type="ECO:0008006" key="8">
    <source>
        <dbReference type="Google" id="ProtNLM"/>
    </source>
</evidence>
<dbReference type="SUPFAM" id="SSF48726">
    <property type="entry name" value="Immunoglobulin"/>
    <property type="match status" value="1"/>
</dbReference>
<sequence>MLLSSNSGDTPANFKSNFVSSLDLFEIKEDCEGLMAALSENMLIVIMLLSVFFLPGVLESCSSHLFITTPKKMEALSGSCLRIPCSFSAESGVASFDSSKDTFGLWIKDGSNVVFNSEMSNPMKIIGNLNQRNCTTLFSDLQMSYAHKYFFRIENGPYKATDVCKPLHITVKDLTHMQKYTQEK</sequence>
<keyword evidence="3 5" id="KW-1133">Transmembrane helix</keyword>
<protein>
    <recommendedName>
        <fullName evidence="8">Immunoglobulin V-set domain-containing protein</fullName>
    </recommendedName>
</protein>
<dbReference type="PANTHER" id="PTHR12035:SF125">
    <property type="entry name" value="SIALIC ACID-BINDING IG-LIKE LECTIN 5"/>
    <property type="match status" value="1"/>
</dbReference>
<organism evidence="6 7">
    <name type="scientific">Ameca splendens</name>
    <dbReference type="NCBI Taxonomy" id="208324"/>
    <lineage>
        <taxon>Eukaryota</taxon>
        <taxon>Metazoa</taxon>
        <taxon>Chordata</taxon>
        <taxon>Craniata</taxon>
        <taxon>Vertebrata</taxon>
        <taxon>Euteleostomi</taxon>
        <taxon>Actinopterygii</taxon>
        <taxon>Neopterygii</taxon>
        <taxon>Teleostei</taxon>
        <taxon>Neoteleostei</taxon>
        <taxon>Acanthomorphata</taxon>
        <taxon>Ovalentaria</taxon>
        <taxon>Atherinomorphae</taxon>
        <taxon>Cyprinodontiformes</taxon>
        <taxon>Goodeidae</taxon>
        <taxon>Ameca</taxon>
    </lineage>
</organism>
<accession>A0ABV0XS93</accession>
<comment type="caution">
    <text evidence="6">The sequence shown here is derived from an EMBL/GenBank/DDBJ whole genome shotgun (WGS) entry which is preliminary data.</text>
</comment>
<comment type="subcellular location">
    <subcellularLocation>
        <location evidence="1">Membrane</location>
        <topology evidence="1">Single-pass membrane protein</topology>
    </subcellularLocation>
</comment>
<keyword evidence="4 5" id="KW-0472">Membrane</keyword>
<evidence type="ECO:0000313" key="7">
    <source>
        <dbReference type="Proteomes" id="UP001469553"/>
    </source>
</evidence>
<evidence type="ECO:0000256" key="3">
    <source>
        <dbReference type="ARBA" id="ARBA00022989"/>
    </source>
</evidence>
<evidence type="ECO:0000256" key="1">
    <source>
        <dbReference type="ARBA" id="ARBA00004167"/>
    </source>
</evidence>
<dbReference type="EMBL" id="JAHRIP010011115">
    <property type="protein sequence ID" value="MEQ2284335.1"/>
    <property type="molecule type" value="Genomic_DNA"/>
</dbReference>
<name>A0ABV0XS93_9TELE</name>
<dbReference type="InterPro" id="IPR051036">
    <property type="entry name" value="SIGLEC"/>
</dbReference>